<feature type="domain" description="DUF2264" evidence="1">
    <location>
        <begin position="12"/>
        <end position="195"/>
    </location>
</feature>
<proteinExistence type="predicted"/>
<dbReference type="VEuPathDB" id="FungiDB:GMDG_03413"/>
<dbReference type="PANTHER" id="PTHR35339:SF4">
    <property type="entry name" value="LINALOOL DEHYDRATASE_ISOMERASE DOMAIN-CONTAINING PROTEIN"/>
    <property type="match status" value="1"/>
</dbReference>
<accession>A0A177A4X4</accession>
<dbReference type="EMBL" id="KV441405">
    <property type="protein sequence ID" value="OAF56153.1"/>
    <property type="molecule type" value="Genomic_DNA"/>
</dbReference>
<dbReference type="Pfam" id="PF20938">
    <property type="entry name" value="DUF2264_C"/>
    <property type="match status" value="1"/>
</dbReference>
<organism evidence="2">
    <name type="scientific">Pseudogymnoascus destructans</name>
    <dbReference type="NCBI Taxonomy" id="655981"/>
    <lineage>
        <taxon>Eukaryota</taxon>
        <taxon>Fungi</taxon>
        <taxon>Dikarya</taxon>
        <taxon>Ascomycota</taxon>
        <taxon>Pezizomycotina</taxon>
        <taxon>Leotiomycetes</taxon>
        <taxon>Thelebolales</taxon>
        <taxon>Thelebolaceae</taxon>
        <taxon>Pseudogymnoascus</taxon>
    </lineage>
</organism>
<dbReference type="InterPro" id="IPR016624">
    <property type="entry name" value="UCP014753"/>
</dbReference>
<dbReference type="GeneID" id="36290436"/>
<dbReference type="AlphaFoldDB" id="A0A177A4X4"/>
<dbReference type="OrthoDB" id="5150166at2759"/>
<dbReference type="RefSeq" id="XP_024321450.1">
    <property type="nucleotide sequence ID" value="XM_024470963.1"/>
</dbReference>
<reference evidence="2" key="1">
    <citation type="submission" date="2016-03" db="EMBL/GenBank/DDBJ databases">
        <title>Updated assembly of Pseudogymnoascus destructans, the fungus causing white-nose syndrome of bats.</title>
        <authorList>
            <person name="Palmer J.M."/>
            <person name="Drees K.P."/>
            <person name="Foster J.T."/>
            <person name="Lindner D.L."/>
        </authorList>
    </citation>
    <scope>NUCLEOTIDE SEQUENCE [LARGE SCALE GENOMIC DNA]</scope>
    <source>
        <strain evidence="2">20631-21</strain>
    </source>
</reference>
<sequence length="196" mass="21668">MEGQKESGPKTATLPVLISAWRPWKYTDFKIETILIPPLERWPGWHVRVHVLTWKAQYADSLFQLVDAGFAISSNGVKGGILPTLTPELRHLSSSSSEDEKAEDVAQEGIWEGDYDCLVLSDAGASGIADLSAGSRKRPPIDPVFGGRECRSDLSRPDSNTNLVTQRSRIPLLHYHFHVRGNSSEAWLITGVFAIC</sequence>
<evidence type="ECO:0000313" key="2">
    <source>
        <dbReference type="EMBL" id="OAF56153.1"/>
    </source>
</evidence>
<dbReference type="PANTHER" id="PTHR35339">
    <property type="entry name" value="LINALOOL DEHYDRATASE_ISOMERASE DOMAIN-CONTAINING PROTEIN"/>
    <property type="match status" value="1"/>
</dbReference>
<dbReference type="Proteomes" id="UP000077154">
    <property type="component" value="Unassembled WGS sequence"/>
</dbReference>
<dbReference type="eggNOG" id="ENOG502SMEW">
    <property type="taxonomic scope" value="Eukaryota"/>
</dbReference>
<gene>
    <name evidence="2" type="ORF">VC83_07390</name>
</gene>
<dbReference type="InterPro" id="IPR049237">
    <property type="entry name" value="DUF2264_C"/>
</dbReference>
<protein>
    <recommendedName>
        <fullName evidence="1">DUF2264 domain-containing protein</fullName>
    </recommendedName>
</protein>
<name>A0A177A4X4_9PEZI</name>
<evidence type="ECO:0000259" key="1">
    <source>
        <dbReference type="Pfam" id="PF20938"/>
    </source>
</evidence>